<dbReference type="InterPro" id="IPR037185">
    <property type="entry name" value="EmrE-like"/>
</dbReference>
<protein>
    <submittedName>
        <fullName evidence="8">DMT family transporter</fullName>
    </submittedName>
</protein>
<feature type="transmembrane region" description="Helical" evidence="6">
    <location>
        <begin position="170"/>
        <end position="188"/>
    </location>
</feature>
<feature type="transmembrane region" description="Helical" evidence="6">
    <location>
        <begin position="54"/>
        <end position="74"/>
    </location>
</feature>
<evidence type="ECO:0000256" key="1">
    <source>
        <dbReference type="ARBA" id="ARBA00004651"/>
    </source>
</evidence>
<feature type="transmembrane region" description="Helical" evidence="6">
    <location>
        <begin position="27"/>
        <end position="48"/>
    </location>
</feature>
<evidence type="ECO:0000256" key="4">
    <source>
        <dbReference type="ARBA" id="ARBA00022989"/>
    </source>
</evidence>
<feature type="transmembrane region" description="Helical" evidence="6">
    <location>
        <begin position="200"/>
        <end position="219"/>
    </location>
</feature>
<feature type="transmembrane region" description="Helical" evidence="6">
    <location>
        <begin position="231"/>
        <end position="250"/>
    </location>
</feature>
<organism evidence="8 9">
    <name type="scientific">Ferrovibrio xuzhouensis</name>
    <dbReference type="NCBI Taxonomy" id="1576914"/>
    <lineage>
        <taxon>Bacteria</taxon>
        <taxon>Pseudomonadati</taxon>
        <taxon>Pseudomonadota</taxon>
        <taxon>Alphaproteobacteria</taxon>
        <taxon>Rhodospirillales</taxon>
        <taxon>Rhodospirillaceae</taxon>
        <taxon>Ferrovibrio</taxon>
    </lineage>
</organism>
<keyword evidence="9" id="KW-1185">Reference proteome</keyword>
<name>A0ABV7VMF3_9PROT</name>
<evidence type="ECO:0000256" key="5">
    <source>
        <dbReference type="ARBA" id="ARBA00023136"/>
    </source>
</evidence>
<comment type="caution">
    <text evidence="8">The sequence shown here is derived from an EMBL/GenBank/DDBJ whole genome shotgun (WGS) entry which is preliminary data.</text>
</comment>
<dbReference type="SUPFAM" id="SSF103481">
    <property type="entry name" value="Multidrug resistance efflux transporter EmrE"/>
    <property type="match status" value="2"/>
</dbReference>
<gene>
    <name evidence="8" type="ORF">ACFOOQ_21120</name>
</gene>
<feature type="transmembrane region" description="Helical" evidence="6">
    <location>
        <begin position="257"/>
        <end position="281"/>
    </location>
</feature>
<dbReference type="InterPro" id="IPR051258">
    <property type="entry name" value="Diverse_Substrate_Transporter"/>
</dbReference>
<feature type="transmembrane region" description="Helical" evidence="6">
    <location>
        <begin position="115"/>
        <end position="135"/>
    </location>
</feature>
<evidence type="ECO:0000256" key="6">
    <source>
        <dbReference type="SAM" id="Phobius"/>
    </source>
</evidence>
<keyword evidence="4 6" id="KW-1133">Transmembrane helix</keyword>
<evidence type="ECO:0000313" key="9">
    <source>
        <dbReference type="Proteomes" id="UP001595711"/>
    </source>
</evidence>
<dbReference type="Pfam" id="PF00892">
    <property type="entry name" value="EamA"/>
    <property type="match status" value="2"/>
</dbReference>
<evidence type="ECO:0000256" key="3">
    <source>
        <dbReference type="ARBA" id="ARBA00022692"/>
    </source>
</evidence>
<feature type="domain" description="EamA" evidence="7">
    <location>
        <begin position="26"/>
        <end position="158"/>
    </location>
</feature>
<keyword evidence="3 6" id="KW-0812">Transmembrane</keyword>
<comment type="subcellular location">
    <subcellularLocation>
        <location evidence="1">Cell membrane</location>
        <topology evidence="1">Multi-pass membrane protein</topology>
    </subcellularLocation>
</comment>
<dbReference type="RefSeq" id="WP_379729705.1">
    <property type="nucleotide sequence ID" value="NZ_JBHRYJ010000007.1"/>
</dbReference>
<dbReference type="PANTHER" id="PTHR42920">
    <property type="entry name" value="OS03G0707200 PROTEIN-RELATED"/>
    <property type="match status" value="1"/>
</dbReference>
<evidence type="ECO:0000256" key="2">
    <source>
        <dbReference type="ARBA" id="ARBA00022475"/>
    </source>
</evidence>
<keyword evidence="5 6" id="KW-0472">Membrane</keyword>
<feature type="domain" description="EamA" evidence="7">
    <location>
        <begin position="171"/>
        <end position="303"/>
    </location>
</feature>
<feature type="transmembrane region" description="Helical" evidence="6">
    <location>
        <begin position="147"/>
        <end position="164"/>
    </location>
</feature>
<reference evidence="9" key="1">
    <citation type="journal article" date="2019" name="Int. J. Syst. Evol. Microbiol.">
        <title>The Global Catalogue of Microorganisms (GCM) 10K type strain sequencing project: providing services to taxonomists for standard genome sequencing and annotation.</title>
        <authorList>
            <consortium name="The Broad Institute Genomics Platform"/>
            <consortium name="The Broad Institute Genome Sequencing Center for Infectious Disease"/>
            <person name="Wu L."/>
            <person name="Ma J."/>
        </authorList>
    </citation>
    <scope>NUCLEOTIDE SEQUENCE [LARGE SCALE GENOMIC DNA]</scope>
    <source>
        <strain evidence="9">KCTC 42182</strain>
    </source>
</reference>
<accession>A0ABV7VMF3</accession>
<sequence>MSAQEAIEVTRAERVAASWRGTRLEGLLWAALSVAIFSGWFVVTRFSVTRELQVWDVTALRFGVGAVLLAPAVLRRGSRLPMSAWGEGLLFALLWGAPFVLLVALGLQLTSAAQAASIAPTTMPLVAGILSYVFLKEQQGWIRWTGYAAILAGLVCLTGAVTMNTPPSPAGVAALAAAGGMWAVYTLLFRRSGLSSIQAAALICIWSAALFLPAYVLFGLSHLGRASASEIALQLFYQGVLMGAVALVTFNRAVSLLGASAATAMIALVPAAASLLAIPALGETPSFVEGIAIAIIVVGVLLAASRPPSATLSIQPQETQ</sequence>
<feature type="transmembrane region" description="Helical" evidence="6">
    <location>
        <begin position="86"/>
        <end position="109"/>
    </location>
</feature>
<evidence type="ECO:0000313" key="8">
    <source>
        <dbReference type="EMBL" id="MFC3678067.1"/>
    </source>
</evidence>
<dbReference type="Proteomes" id="UP001595711">
    <property type="component" value="Unassembled WGS sequence"/>
</dbReference>
<dbReference type="InterPro" id="IPR000620">
    <property type="entry name" value="EamA_dom"/>
</dbReference>
<dbReference type="EMBL" id="JBHRYJ010000007">
    <property type="protein sequence ID" value="MFC3678067.1"/>
    <property type="molecule type" value="Genomic_DNA"/>
</dbReference>
<evidence type="ECO:0000259" key="7">
    <source>
        <dbReference type="Pfam" id="PF00892"/>
    </source>
</evidence>
<dbReference type="PANTHER" id="PTHR42920:SF26">
    <property type="entry name" value="OS03G0707200 PROTEIN"/>
    <property type="match status" value="1"/>
</dbReference>
<keyword evidence="2" id="KW-1003">Cell membrane</keyword>
<proteinExistence type="predicted"/>
<feature type="transmembrane region" description="Helical" evidence="6">
    <location>
        <begin position="287"/>
        <end position="304"/>
    </location>
</feature>